<reference evidence="3 4" key="1">
    <citation type="submission" date="2018-03" db="EMBL/GenBank/DDBJ databases">
        <title>Genomic Encyclopedia of Archaeal and Bacterial Type Strains, Phase II (KMG-II): from individual species to whole genera.</title>
        <authorList>
            <person name="Goeker M."/>
        </authorList>
    </citation>
    <scope>NUCLEOTIDE SEQUENCE [LARGE SCALE GENOMIC DNA]</scope>
    <source>
        <strain evidence="3 4">DSM 45348</strain>
    </source>
</reference>
<evidence type="ECO:0000256" key="1">
    <source>
        <dbReference type="SAM" id="MobiDB-lite"/>
    </source>
</evidence>
<dbReference type="RefSeq" id="WP_106127617.1">
    <property type="nucleotide sequence ID" value="NZ_PVZG01000007.1"/>
</dbReference>
<evidence type="ECO:0000313" key="4">
    <source>
        <dbReference type="Proteomes" id="UP000239209"/>
    </source>
</evidence>
<feature type="compositionally biased region" description="Low complexity" evidence="1">
    <location>
        <begin position="67"/>
        <end position="84"/>
    </location>
</feature>
<feature type="compositionally biased region" description="Low complexity" evidence="1">
    <location>
        <begin position="92"/>
        <end position="119"/>
    </location>
</feature>
<evidence type="ECO:0008006" key="5">
    <source>
        <dbReference type="Google" id="ProtNLM"/>
    </source>
</evidence>
<keyword evidence="4" id="KW-1185">Reference proteome</keyword>
<proteinExistence type="predicted"/>
<dbReference type="Proteomes" id="UP000239209">
    <property type="component" value="Unassembled WGS sequence"/>
</dbReference>
<dbReference type="OrthoDB" id="3292578at2"/>
<evidence type="ECO:0000256" key="2">
    <source>
        <dbReference type="SAM" id="SignalP"/>
    </source>
</evidence>
<feature type="signal peptide" evidence="2">
    <location>
        <begin position="1"/>
        <end position="24"/>
    </location>
</feature>
<feature type="region of interest" description="Disordered" evidence="1">
    <location>
        <begin position="51"/>
        <end position="121"/>
    </location>
</feature>
<accession>A0A2T0S6I0</accession>
<protein>
    <recommendedName>
        <fullName evidence="5">DNA mismatch repair protein MutL</fullName>
    </recommendedName>
</protein>
<sequence>MRSPRSWFPLLGWCAATLSSVALASVAMLPVLRTATANESALISVDQLRESGELTPSPMPPAPEPSAQPTSAPASRSPSAARSPSRAKSKQPPRSSSAPTPTRTTAAPTTTTKDGWTVTDSNGERTYVRSFRVEGGQTVIRASDGVIKLVTATPRDGYSVATVQDTPDNLAVYFNEVNHSFIIHVVWRDDEPFAQVSEIGS</sequence>
<gene>
    <name evidence="3" type="ORF">CLV70_107353</name>
</gene>
<organism evidence="3 4">
    <name type="scientific">Pseudosporangium ferrugineum</name>
    <dbReference type="NCBI Taxonomy" id="439699"/>
    <lineage>
        <taxon>Bacteria</taxon>
        <taxon>Bacillati</taxon>
        <taxon>Actinomycetota</taxon>
        <taxon>Actinomycetes</taxon>
        <taxon>Micromonosporales</taxon>
        <taxon>Micromonosporaceae</taxon>
        <taxon>Pseudosporangium</taxon>
    </lineage>
</organism>
<evidence type="ECO:0000313" key="3">
    <source>
        <dbReference type="EMBL" id="PRY29044.1"/>
    </source>
</evidence>
<feature type="chain" id="PRO_5039230149" description="DNA mismatch repair protein MutL" evidence="2">
    <location>
        <begin position="25"/>
        <end position="201"/>
    </location>
</feature>
<feature type="compositionally biased region" description="Pro residues" evidence="1">
    <location>
        <begin position="57"/>
        <end position="66"/>
    </location>
</feature>
<dbReference type="AlphaFoldDB" id="A0A2T0S6I0"/>
<dbReference type="EMBL" id="PVZG01000007">
    <property type="protein sequence ID" value="PRY29044.1"/>
    <property type="molecule type" value="Genomic_DNA"/>
</dbReference>
<comment type="caution">
    <text evidence="3">The sequence shown here is derived from an EMBL/GenBank/DDBJ whole genome shotgun (WGS) entry which is preliminary data.</text>
</comment>
<name>A0A2T0S6I0_9ACTN</name>
<keyword evidence="2" id="KW-0732">Signal</keyword>